<accession>A0A0Q0S0K4</accession>
<dbReference type="PATRIC" id="fig|507754.4.peg.511"/>
<dbReference type="Gene3D" id="1.20.1740.10">
    <property type="entry name" value="Amino acid/polyamine transporter I"/>
    <property type="match status" value="1"/>
</dbReference>
<comment type="caution">
    <text evidence="8">The sequence shown here is derived from an EMBL/GenBank/DDBJ whole genome shotgun (WGS) entry which is preliminary data.</text>
</comment>
<reference evidence="8 9" key="2">
    <citation type="submission" date="2015-09" db="EMBL/GenBank/DDBJ databases">
        <title>Heavy metals and arsenic resistance mechanisms in polyextremophilic archaea of the family Ferroplasmaceae.</title>
        <authorList>
            <person name="Bulaev A.G."/>
            <person name="Kanygina A.V."/>
        </authorList>
    </citation>
    <scope>NUCLEOTIDE SEQUENCE [LARGE SCALE GENOMIC DNA]</scope>
    <source>
        <strain evidence="8 9">VT</strain>
    </source>
</reference>
<feature type="transmembrane region" description="Helical" evidence="5">
    <location>
        <begin position="229"/>
        <end position="255"/>
    </location>
</feature>
<dbReference type="GO" id="GO:0016020">
    <property type="term" value="C:membrane"/>
    <property type="evidence" value="ECO:0007669"/>
    <property type="project" value="UniProtKB-SubCell"/>
</dbReference>
<feature type="domain" description="Amino acid permease/ SLC12A" evidence="6">
    <location>
        <begin position="15"/>
        <end position="414"/>
    </location>
</feature>
<dbReference type="RefSeq" id="WP_054963792.1">
    <property type="nucleotide sequence ID" value="NZ_LJCQ01000037.1"/>
</dbReference>
<protein>
    <submittedName>
        <fullName evidence="8">Amino acid permease</fullName>
    </submittedName>
</protein>
<evidence type="ECO:0000256" key="3">
    <source>
        <dbReference type="ARBA" id="ARBA00022989"/>
    </source>
</evidence>
<evidence type="ECO:0000313" key="9">
    <source>
        <dbReference type="Proteomes" id="UP000050320"/>
    </source>
</evidence>
<evidence type="ECO:0000313" key="7">
    <source>
        <dbReference type="EMBL" id="KPV47574.1"/>
    </source>
</evidence>
<feature type="transmembrane region" description="Helical" evidence="5">
    <location>
        <begin position="275"/>
        <end position="296"/>
    </location>
</feature>
<feature type="transmembrane region" description="Helical" evidence="5">
    <location>
        <begin position="196"/>
        <end position="217"/>
    </location>
</feature>
<dbReference type="PIRSF" id="PIRSF006060">
    <property type="entry name" value="AA_transporter"/>
    <property type="match status" value="1"/>
</dbReference>
<dbReference type="AlphaFoldDB" id="A0A0Q0S0K4"/>
<feature type="transmembrane region" description="Helical" evidence="5">
    <location>
        <begin position="394"/>
        <end position="415"/>
    </location>
</feature>
<dbReference type="GO" id="GO:0055085">
    <property type="term" value="P:transmembrane transport"/>
    <property type="evidence" value="ECO:0007669"/>
    <property type="project" value="InterPro"/>
</dbReference>
<organism evidence="8 9">
    <name type="scientific">Acidiplasma aeolicum</name>
    <dbReference type="NCBI Taxonomy" id="507754"/>
    <lineage>
        <taxon>Archaea</taxon>
        <taxon>Methanobacteriati</taxon>
        <taxon>Thermoplasmatota</taxon>
        <taxon>Thermoplasmata</taxon>
        <taxon>Thermoplasmatales</taxon>
        <taxon>Ferroplasmaceae</taxon>
        <taxon>Acidiplasma</taxon>
    </lineage>
</organism>
<sequence>MDNELKRNTLGLSGLIFQGMGQLSPLFTFDGIISVAAFALGASPLAFLIGMVASLLTGNTLYQFSKRTASARGYYGYASMSLGHGTGFFTSYIYILYQIANLMFVFSFFIMIFNPALEYITGINIPFYFSVIIISLLIMPSFYMVYRGLRPSFRSQIILNSIEIAFVVIISVEIIITSHDNSIIPFTPVSGYKSLFLGFITGSFLAYTGYGSIVPLGEEAREPKRNIGIAILAMILIIGVLDLLISYALVVGFGINSMDNFSNLLIPSFMVIQSHAGRVVDLIFFILNIIIIYTLFNTIATSLTRNIYAMARDGFLPERFLKLNSHSVPHNALYLTAIIFTVSALISGAVFYLYFSYSGFLDEFIMYATVSSLSTLIIHLITNTGLSRVRKSMLTDAVLPSISSIIILVAFYYTFSDFGFPFLYSELILLIYSILIITIYFTKLYGKHLKIAENNIKI</sequence>
<dbReference type="Pfam" id="PF00324">
    <property type="entry name" value="AA_permease"/>
    <property type="match status" value="1"/>
</dbReference>
<keyword evidence="2 5" id="KW-0812">Transmembrane</keyword>
<dbReference type="OrthoDB" id="43026at2157"/>
<feature type="transmembrane region" description="Helical" evidence="5">
    <location>
        <begin position="421"/>
        <end position="441"/>
    </location>
</feature>
<dbReference type="Proteomes" id="UP000050320">
    <property type="component" value="Unassembled WGS sequence"/>
</dbReference>
<comment type="subcellular location">
    <subcellularLocation>
        <location evidence="1">Membrane</location>
        <topology evidence="1">Multi-pass membrane protein</topology>
    </subcellularLocation>
</comment>
<evidence type="ECO:0000256" key="1">
    <source>
        <dbReference type="ARBA" id="ARBA00004141"/>
    </source>
</evidence>
<feature type="transmembrane region" description="Helical" evidence="5">
    <location>
        <begin position="364"/>
        <end position="382"/>
    </location>
</feature>
<dbReference type="PANTHER" id="PTHR42770">
    <property type="entry name" value="AMINO ACID TRANSPORTER-RELATED"/>
    <property type="match status" value="1"/>
</dbReference>
<evidence type="ECO:0000256" key="2">
    <source>
        <dbReference type="ARBA" id="ARBA00022692"/>
    </source>
</evidence>
<keyword evidence="4 5" id="KW-0472">Membrane</keyword>
<keyword evidence="3 5" id="KW-1133">Transmembrane helix</keyword>
<evidence type="ECO:0000256" key="4">
    <source>
        <dbReference type="ARBA" id="ARBA00023136"/>
    </source>
</evidence>
<evidence type="ECO:0000256" key="5">
    <source>
        <dbReference type="SAM" id="Phobius"/>
    </source>
</evidence>
<feature type="transmembrane region" description="Helical" evidence="5">
    <location>
        <begin position="332"/>
        <end position="352"/>
    </location>
</feature>
<feature type="transmembrane region" description="Helical" evidence="5">
    <location>
        <begin position="125"/>
        <end position="145"/>
    </location>
</feature>
<dbReference type="EMBL" id="LKBG01000014">
    <property type="protein sequence ID" value="KQB36469.1"/>
    <property type="molecule type" value="Genomic_DNA"/>
</dbReference>
<dbReference type="Proteomes" id="UP000050515">
    <property type="component" value="Unassembled WGS sequence"/>
</dbReference>
<feature type="transmembrane region" description="Helical" evidence="5">
    <location>
        <begin position="92"/>
        <end position="113"/>
    </location>
</feature>
<dbReference type="InterPro" id="IPR004841">
    <property type="entry name" value="AA-permease/SLC12A_dom"/>
</dbReference>
<keyword evidence="9" id="KW-1185">Reference proteome</keyword>
<evidence type="ECO:0000313" key="8">
    <source>
        <dbReference type="EMBL" id="KQB36469.1"/>
    </source>
</evidence>
<evidence type="ECO:0000259" key="6">
    <source>
        <dbReference type="Pfam" id="PF00324"/>
    </source>
</evidence>
<proteinExistence type="predicted"/>
<dbReference type="InterPro" id="IPR050367">
    <property type="entry name" value="APC_superfamily"/>
</dbReference>
<dbReference type="PANTHER" id="PTHR42770:SF11">
    <property type="entry name" value="INNER MEMBRANE TRANSPORT PROTEIN YBAT"/>
    <property type="match status" value="1"/>
</dbReference>
<feature type="transmembrane region" description="Helical" evidence="5">
    <location>
        <begin position="157"/>
        <end position="176"/>
    </location>
</feature>
<evidence type="ECO:0000313" key="10">
    <source>
        <dbReference type="Proteomes" id="UP000050515"/>
    </source>
</evidence>
<name>A0A0Q0S0K4_9ARCH</name>
<dbReference type="EMBL" id="LJCQ01000037">
    <property type="protein sequence ID" value="KPV47574.1"/>
    <property type="molecule type" value="Genomic_DNA"/>
</dbReference>
<gene>
    <name evidence="8" type="ORF">AOG54_07335</name>
    <name evidence="7" type="ORF">SE19_00450</name>
</gene>
<reference evidence="7 10" key="1">
    <citation type="submission" date="2015-09" db="EMBL/GenBank/DDBJ databases">
        <title>Draft genome sequence of Acidiplasma aeolicum DSM 18409.</title>
        <authorList>
            <person name="Hemp J."/>
        </authorList>
    </citation>
    <scope>NUCLEOTIDE SEQUENCE [LARGE SCALE GENOMIC DNA]</scope>
    <source>
        <strain evidence="7 10">V</strain>
    </source>
</reference>
<feature type="transmembrane region" description="Helical" evidence="5">
    <location>
        <begin position="32"/>
        <end position="57"/>
    </location>
</feature>